<evidence type="ECO:0000256" key="3">
    <source>
        <dbReference type="ARBA" id="ARBA00022827"/>
    </source>
</evidence>
<keyword evidence="4" id="KW-0560">Oxidoreductase</keyword>
<dbReference type="RefSeq" id="XP_007704415.1">
    <property type="nucleotide sequence ID" value="XM_007706225.1"/>
</dbReference>
<keyword evidence="6" id="KW-1185">Reference proteome</keyword>
<dbReference type="GO" id="GO:0050660">
    <property type="term" value="F:flavin adenine dinucleotide binding"/>
    <property type="evidence" value="ECO:0007669"/>
    <property type="project" value="InterPro"/>
</dbReference>
<evidence type="ECO:0008006" key="7">
    <source>
        <dbReference type="Google" id="ProtNLM"/>
    </source>
</evidence>
<dbReference type="SUPFAM" id="SSF51905">
    <property type="entry name" value="FAD/NAD(P)-binding domain"/>
    <property type="match status" value="2"/>
</dbReference>
<keyword evidence="2" id="KW-0285">Flavoprotein</keyword>
<evidence type="ECO:0000256" key="2">
    <source>
        <dbReference type="ARBA" id="ARBA00022630"/>
    </source>
</evidence>
<accession>M2RYY4</accession>
<reference evidence="6" key="2">
    <citation type="journal article" date="2013" name="PLoS Genet.">
        <title>Comparative genome structure, secondary metabolite, and effector coding capacity across Cochliobolus pathogens.</title>
        <authorList>
            <person name="Condon B.J."/>
            <person name="Leng Y."/>
            <person name="Wu D."/>
            <person name="Bushley K.E."/>
            <person name="Ohm R.A."/>
            <person name="Otillar R."/>
            <person name="Martin J."/>
            <person name="Schackwitz W."/>
            <person name="Grimwood J."/>
            <person name="MohdZainudin N."/>
            <person name="Xue C."/>
            <person name="Wang R."/>
            <person name="Manning V.A."/>
            <person name="Dhillon B."/>
            <person name="Tu Z.J."/>
            <person name="Steffenson B.J."/>
            <person name="Salamov A."/>
            <person name="Sun H."/>
            <person name="Lowry S."/>
            <person name="LaButti K."/>
            <person name="Han J."/>
            <person name="Copeland A."/>
            <person name="Lindquist E."/>
            <person name="Barry K."/>
            <person name="Schmutz J."/>
            <person name="Baker S.E."/>
            <person name="Ciuffetti L.M."/>
            <person name="Grigoriev I.V."/>
            <person name="Zhong S."/>
            <person name="Turgeon B.G."/>
        </authorList>
    </citation>
    <scope>NUCLEOTIDE SEQUENCE [LARGE SCALE GENOMIC DNA]</scope>
    <source>
        <strain evidence="6">ND90Pr / ATCC 201652</strain>
    </source>
</reference>
<dbReference type="InterPro" id="IPR020946">
    <property type="entry name" value="Flavin_mOase-like"/>
</dbReference>
<evidence type="ECO:0000313" key="5">
    <source>
        <dbReference type="EMBL" id="EMD60233.1"/>
    </source>
</evidence>
<name>M2RYY4_COCSN</name>
<proteinExistence type="inferred from homology"/>
<sequence length="490" mass="55714">MEKSPSALPFRQVVVIGCGFGGLVMACQLKRKLQFNDFVMYERNAGLGGTWHHNRYPGASADVFGAAYQISFAPEPKFTRAFPIWNELHDYMEKVADRYNIGPHMKFGISWERSVWMPEIRCWRVVLRDCATGDIFTQMCKVLISATGHLVDPKQLDVQGRDTFKGKIVHSSLWTSDIDVKGKSVVVLGNGSTAVQLVPSILEDVKECTQIQRAPQWILHRPNPALPAAMLTLLTYVPFLFTVLRTTLFAITEAFFHVVGNKIPQISKNHLRKFEVPEEYYHLLTPSYRPGCKRLVFASDYLECLKNPKLHLVQDEIASLREKSVITRSGKEYSCDMLILAHGFESETFKLPLTGRNGVTPEKHWAVAGGPSCYKGIAMHDFPNFFTIRGPNMASGHNSVIWYIEATVELILNVITPLIQGKVNQVEVTAEAESEYVNKVQEACRKGVWGSACNTYYVTKNGWNHTMYPWNSYSLWWFRFVNKKDWTMIV</sequence>
<dbReference type="PANTHER" id="PTHR42877:SF5">
    <property type="entry name" value="L-ORNITHINE N(5)-MONOOXYGENASE-RELATED"/>
    <property type="match status" value="1"/>
</dbReference>
<dbReference type="Proteomes" id="UP000016934">
    <property type="component" value="Unassembled WGS sequence"/>
</dbReference>
<dbReference type="OMA" id="WGSACNT"/>
<evidence type="ECO:0000256" key="1">
    <source>
        <dbReference type="ARBA" id="ARBA00010139"/>
    </source>
</evidence>
<dbReference type="eggNOG" id="KOG1399">
    <property type="taxonomic scope" value="Eukaryota"/>
</dbReference>
<dbReference type="PANTHER" id="PTHR42877">
    <property type="entry name" value="L-ORNITHINE N(5)-MONOOXYGENASE-RELATED"/>
    <property type="match status" value="1"/>
</dbReference>
<dbReference type="AlphaFoldDB" id="M2RYY4"/>
<dbReference type="InterPro" id="IPR051209">
    <property type="entry name" value="FAD-bind_Monooxygenase_sf"/>
</dbReference>
<dbReference type="HOGENOM" id="CLU_006937_7_0_1"/>
<comment type="similarity">
    <text evidence="1">Belongs to the FAD-binding monooxygenase family.</text>
</comment>
<dbReference type="GO" id="GO:0004499">
    <property type="term" value="F:N,N-dimethylaniline monooxygenase activity"/>
    <property type="evidence" value="ECO:0007669"/>
    <property type="project" value="InterPro"/>
</dbReference>
<dbReference type="InterPro" id="IPR036188">
    <property type="entry name" value="FAD/NAD-bd_sf"/>
</dbReference>
<dbReference type="Gene3D" id="3.50.50.60">
    <property type="entry name" value="FAD/NAD(P)-binding domain"/>
    <property type="match status" value="2"/>
</dbReference>
<dbReference type="OrthoDB" id="74360at2759"/>
<protein>
    <recommendedName>
        <fullName evidence="7">FAD/NAD(P)-binding domain-containing protein</fullName>
    </recommendedName>
</protein>
<reference evidence="5 6" key="1">
    <citation type="journal article" date="2012" name="PLoS Pathog.">
        <title>Diverse lifestyles and strategies of plant pathogenesis encoded in the genomes of eighteen Dothideomycetes fungi.</title>
        <authorList>
            <person name="Ohm R.A."/>
            <person name="Feau N."/>
            <person name="Henrissat B."/>
            <person name="Schoch C.L."/>
            <person name="Horwitz B.A."/>
            <person name="Barry K.W."/>
            <person name="Condon B.J."/>
            <person name="Copeland A.C."/>
            <person name="Dhillon B."/>
            <person name="Glaser F."/>
            <person name="Hesse C.N."/>
            <person name="Kosti I."/>
            <person name="LaButti K."/>
            <person name="Lindquist E.A."/>
            <person name="Lucas S."/>
            <person name="Salamov A.A."/>
            <person name="Bradshaw R.E."/>
            <person name="Ciuffetti L."/>
            <person name="Hamelin R.C."/>
            <person name="Kema G.H.J."/>
            <person name="Lawrence C."/>
            <person name="Scott J.A."/>
            <person name="Spatafora J.W."/>
            <person name="Turgeon B.G."/>
            <person name="de Wit P.J.G.M."/>
            <person name="Zhong S."/>
            <person name="Goodwin S.B."/>
            <person name="Grigoriev I.V."/>
        </authorList>
    </citation>
    <scope>NUCLEOTIDE SEQUENCE [LARGE SCALE GENOMIC DNA]</scope>
    <source>
        <strain evidence="6">ND90Pr / ATCC 201652</strain>
    </source>
</reference>
<dbReference type="PROSITE" id="PS51257">
    <property type="entry name" value="PROKAR_LIPOPROTEIN"/>
    <property type="match status" value="1"/>
</dbReference>
<evidence type="ECO:0000256" key="4">
    <source>
        <dbReference type="ARBA" id="ARBA00023002"/>
    </source>
</evidence>
<dbReference type="EMBL" id="KB445651">
    <property type="protein sequence ID" value="EMD60233.1"/>
    <property type="molecule type" value="Genomic_DNA"/>
</dbReference>
<dbReference type="GO" id="GO:0050661">
    <property type="term" value="F:NADP binding"/>
    <property type="evidence" value="ECO:0007669"/>
    <property type="project" value="InterPro"/>
</dbReference>
<gene>
    <name evidence="5" type="ORF">COCSADRAFT_126634</name>
</gene>
<dbReference type="GeneID" id="19130664"/>
<dbReference type="KEGG" id="bsc:COCSADRAFT_126634"/>
<dbReference type="Pfam" id="PF00743">
    <property type="entry name" value="FMO-like"/>
    <property type="match status" value="1"/>
</dbReference>
<keyword evidence="3" id="KW-0274">FAD</keyword>
<organism evidence="5 6">
    <name type="scientific">Cochliobolus sativus (strain ND90Pr / ATCC 201652)</name>
    <name type="common">Common root rot and spot blotch fungus</name>
    <name type="synonym">Bipolaris sorokiniana</name>
    <dbReference type="NCBI Taxonomy" id="665912"/>
    <lineage>
        <taxon>Eukaryota</taxon>
        <taxon>Fungi</taxon>
        <taxon>Dikarya</taxon>
        <taxon>Ascomycota</taxon>
        <taxon>Pezizomycotina</taxon>
        <taxon>Dothideomycetes</taxon>
        <taxon>Pleosporomycetidae</taxon>
        <taxon>Pleosporales</taxon>
        <taxon>Pleosporineae</taxon>
        <taxon>Pleosporaceae</taxon>
        <taxon>Bipolaris</taxon>
    </lineage>
</organism>
<evidence type="ECO:0000313" key="6">
    <source>
        <dbReference type="Proteomes" id="UP000016934"/>
    </source>
</evidence>